<dbReference type="SUPFAM" id="SSF52540">
    <property type="entry name" value="P-loop containing nucleoside triphosphate hydrolases"/>
    <property type="match status" value="1"/>
</dbReference>
<dbReference type="PANTHER" id="PTHR32071">
    <property type="entry name" value="TRANSCRIPTIONAL REGULATORY PROTEIN"/>
    <property type="match status" value="1"/>
</dbReference>
<dbReference type="InterPro" id="IPR002078">
    <property type="entry name" value="Sigma_54_int"/>
</dbReference>
<dbReference type="PROSITE" id="PS50045">
    <property type="entry name" value="SIGMA54_INTERACT_4"/>
    <property type="match status" value="1"/>
</dbReference>
<dbReference type="GO" id="GO:0005524">
    <property type="term" value="F:ATP binding"/>
    <property type="evidence" value="ECO:0007669"/>
    <property type="project" value="UniProtKB-KW"/>
</dbReference>
<name>A0AB38YHF8_9GAMM</name>
<dbReference type="InterPro" id="IPR035965">
    <property type="entry name" value="PAS-like_dom_sf"/>
</dbReference>
<organism evidence="5">
    <name type="scientific">Salinispirillum sp. LH 10-3-1</name>
    <dbReference type="NCBI Taxonomy" id="2952525"/>
    <lineage>
        <taxon>Bacteria</taxon>
        <taxon>Pseudomonadati</taxon>
        <taxon>Pseudomonadota</taxon>
        <taxon>Gammaproteobacteria</taxon>
        <taxon>Oceanospirillales</taxon>
        <taxon>Saccharospirillaceae</taxon>
        <taxon>Salinispirillum</taxon>
    </lineage>
</organism>
<dbReference type="RefSeq" id="WP_304995771.1">
    <property type="nucleotide sequence ID" value="NZ_CP101717.1"/>
</dbReference>
<dbReference type="CDD" id="cd00009">
    <property type="entry name" value="AAA"/>
    <property type="match status" value="1"/>
</dbReference>
<evidence type="ECO:0000256" key="1">
    <source>
        <dbReference type="ARBA" id="ARBA00022741"/>
    </source>
</evidence>
<dbReference type="Pfam" id="PF25601">
    <property type="entry name" value="AAA_lid_14"/>
    <property type="match status" value="1"/>
</dbReference>
<dbReference type="Gene3D" id="3.40.50.300">
    <property type="entry name" value="P-loop containing nucleotide triphosphate hydrolases"/>
    <property type="match status" value="1"/>
</dbReference>
<dbReference type="PANTHER" id="PTHR32071:SF57">
    <property type="entry name" value="C4-DICARBOXYLATE TRANSPORT TRANSCRIPTIONAL REGULATORY PROTEIN DCTD"/>
    <property type="match status" value="1"/>
</dbReference>
<feature type="compositionally biased region" description="Pro residues" evidence="3">
    <location>
        <begin position="599"/>
        <end position="617"/>
    </location>
</feature>
<reference evidence="5" key="1">
    <citation type="submission" date="2022-07" db="EMBL/GenBank/DDBJ databases">
        <title>Complete genome sequence of Salinispirillum sp. LH10-3-1 capable of multiple carbohydrate inversion isolated from a soda lake.</title>
        <authorList>
            <person name="Liu J."/>
            <person name="Zhai Y."/>
            <person name="Zhang H."/>
            <person name="Yang H."/>
            <person name="Qu J."/>
            <person name="Li J."/>
        </authorList>
    </citation>
    <scope>NUCLEOTIDE SEQUENCE</scope>
    <source>
        <strain evidence="5">LH 10-3-1</strain>
    </source>
</reference>
<evidence type="ECO:0000259" key="4">
    <source>
        <dbReference type="PROSITE" id="PS50045"/>
    </source>
</evidence>
<dbReference type="Pfam" id="PF00158">
    <property type="entry name" value="Sigma54_activat"/>
    <property type="match status" value="1"/>
</dbReference>
<dbReference type="InterPro" id="IPR025662">
    <property type="entry name" value="Sigma_54_int_dom_ATP-bd_1"/>
</dbReference>
<feature type="region of interest" description="Disordered" evidence="3">
    <location>
        <begin position="591"/>
        <end position="618"/>
    </location>
</feature>
<dbReference type="InterPro" id="IPR027417">
    <property type="entry name" value="P-loop_NTPase"/>
</dbReference>
<dbReference type="AlphaFoldDB" id="A0AB38YHF8"/>
<dbReference type="Gene3D" id="3.30.450.20">
    <property type="entry name" value="PAS domain"/>
    <property type="match status" value="1"/>
</dbReference>
<dbReference type="Gene3D" id="1.10.8.60">
    <property type="match status" value="1"/>
</dbReference>
<dbReference type="InterPro" id="IPR025943">
    <property type="entry name" value="Sigma_54_int_dom_ATP-bd_2"/>
</dbReference>
<dbReference type="InterPro" id="IPR003593">
    <property type="entry name" value="AAA+_ATPase"/>
</dbReference>
<dbReference type="PROSITE" id="PS00676">
    <property type="entry name" value="SIGMA54_INTERACT_2"/>
    <property type="match status" value="1"/>
</dbReference>
<dbReference type="SMART" id="SM00382">
    <property type="entry name" value="AAA"/>
    <property type="match status" value="1"/>
</dbReference>
<keyword evidence="1" id="KW-0547">Nucleotide-binding</keyword>
<keyword evidence="2" id="KW-0067">ATP-binding</keyword>
<evidence type="ECO:0000256" key="3">
    <source>
        <dbReference type="SAM" id="MobiDB-lite"/>
    </source>
</evidence>
<dbReference type="EMBL" id="CP101717">
    <property type="protein sequence ID" value="WLD58486.1"/>
    <property type="molecule type" value="Genomic_DNA"/>
</dbReference>
<evidence type="ECO:0000313" key="5">
    <source>
        <dbReference type="EMBL" id="WLD58486.1"/>
    </source>
</evidence>
<sequence length="701" mass="77984">MANPFEVVLLTGSDDTRRALQTQLEEIIGDVARIRSYAAEEGDIPLIGQGVVLLSSGQLAHEVQASLGPDCTPIIAERAINFHHIDQLFELDEGLDVLYVNDSPENVQRSIESLLSLGIDHLNYHPWYPGKTHAKRCSVAITPGEPGLVPDWVTQIVDIGPRLIDVTSIIALLNALGLDIATQRILSDRYIQKIIDLSKRIAKVSRDARHVSAHLKQVVDGVHDGILAVSRDGFITVFNGILEDILDVRDGRAIGRRLEDVIQLPELVQFIGDDNAESSRYFTLANAEIMVHRLTLDSDQSRVATFKNAGETLEMERKRRQALMRKGHYAKYTFNDIVGHSTELQHTKRIAHKLAQSELTILIEGESGTGKELFASSIHHASPRHNGPFLAVNFSALPEDLVESELFGHDEGAFTGARKGGRKGLFEQAHGGTLFLDEIGDISLKVQARLLRVLQEKELLRVGGTDIIPVDVRIIAATNRHLLTRVEDNLFREDLYHRLKVLYLHLPPLRQRAEDIEELIRYTIHQAGRQDIYINPDVITALRAYPWYGNIRELRNTLDYMLAVCEDDELQLRDIPAEGFFQATPIGLSSDAAHRPTVTPAPSPNTPPVSSSPPSAIPPHELDTLLRLAYDLQQQEGRISRVALAVQAKQAGHSFTEQQIRLRLSLLHDQGLVVQFRGRSGTRLTAAGEARVLQLTRGEAT</sequence>
<dbReference type="FunFam" id="3.40.50.300:FF:000006">
    <property type="entry name" value="DNA-binding transcriptional regulator NtrC"/>
    <property type="match status" value="1"/>
</dbReference>
<proteinExistence type="predicted"/>
<dbReference type="GO" id="GO:0006355">
    <property type="term" value="P:regulation of DNA-templated transcription"/>
    <property type="evidence" value="ECO:0007669"/>
    <property type="project" value="InterPro"/>
</dbReference>
<protein>
    <submittedName>
        <fullName evidence="5">Sigma 54-interacting transcriptional regulator</fullName>
    </submittedName>
</protein>
<dbReference type="InterPro" id="IPR058031">
    <property type="entry name" value="AAA_lid_NorR"/>
</dbReference>
<dbReference type="PROSITE" id="PS00675">
    <property type="entry name" value="SIGMA54_INTERACT_1"/>
    <property type="match status" value="1"/>
</dbReference>
<gene>
    <name evidence="5" type="ORF">NFC81_01505</name>
</gene>
<dbReference type="SUPFAM" id="SSF55785">
    <property type="entry name" value="PYP-like sensor domain (PAS domain)"/>
    <property type="match status" value="1"/>
</dbReference>
<feature type="domain" description="Sigma-54 factor interaction" evidence="4">
    <location>
        <begin position="337"/>
        <end position="563"/>
    </location>
</feature>
<accession>A0AB38YHF8</accession>
<evidence type="ECO:0000256" key="2">
    <source>
        <dbReference type="ARBA" id="ARBA00022840"/>
    </source>
</evidence>